<name>A0ABY7G5B7_MYAAR</name>
<reference evidence="1" key="1">
    <citation type="submission" date="2022-11" db="EMBL/GenBank/DDBJ databases">
        <title>Centuries of genome instability and evolution in soft-shell clam transmissible cancer (bioRxiv).</title>
        <authorList>
            <person name="Hart S.F.M."/>
            <person name="Yonemitsu M.A."/>
            <person name="Giersch R.M."/>
            <person name="Beal B.F."/>
            <person name="Arriagada G."/>
            <person name="Davis B.W."/>
            <person name="Ostrander E.A."/>
            <person name="Goff S.P."/>
            <person name="Metzger M.J."/>
        </authorList>
    </citation>
    <scope>NUCLEOTIDE SEQUENCE</scope>
    <source>
        <strain evidence="1">MELC-2E11</strain>
        <tissue evidence="1">Siphon/mantle</tissue>
    </source>
</reference>
<organism evidence="1 2">
    <name type="scientific">Mya arenaria</name>
    <name type="common">Soft-shell clam</name>
    <dbReference type="NCBI Taxonomy" id="6604"/>
    <lineage>
        <taxon>Eukaryota</taxon>
        <taxon>Metazoa</taxon>
        <taxon>Spiralia</taxon>
        <taxon>Lophotrochozoa</taxon>
        <taxon>Mollusca</taxon>
        <taxon>Bivalvia</taxon>
        <taxon>Autobranchia</taxon>
        <taxon>Heteroconchia</taxon>
        <taxon>Euheterodonta</taxon>
        <taxon>Imparidentia</taxon>
        <taxon>Neoheterodontei</taxon>
        <taxon>Myida</taxon>
        <taxon>Myoidea</taxon>
        <taxon>Myidae</taxon>
        <taxon>Mya</taxon>
    </lineage>
</organism>
<gene>
    <name evidence="1" type="ORF">MAR_003203</name>
</gene>
<proteinExistence type="predicted"/>
<accession>A0ABY7G5B7</accession>
<sequence>MLSCGSLRIMTVFAACISPKEHHPRTNITRITYRVYSVSLPQPSSLSRLLHEQIGSSASRDADLS</sequence>
<protein>
    <submittedName>
        <fullName evidence="1">Uncharacterized protein</fullName>
    </submittedName>
</protein>
<keyword evidence="2" id="KW-1185">Reference proteome</keyword>
<dbReference type="Proteomes" id="UP001164746">
    <property type="component" value="Chromosome 16"/>
</dbReference>
<dbReference type="EMBL" id="CP111027">
    <property type="protein sequence ID" value="WAR29635.1"/>
    <property type="molecule type" value="Genomic_DNA"/>
</dbReference>
<evidence type="ECO:0000313" key="1">
    <source>
        <dbReference type="EMBL" id="WAR29635.1"/>
    </source>
</evidence>
<evidence type="ECO:0000313" key="2">
    <source>
        <dbReference type="Proteomes" id="UP001164746"/>
    </source>
</evidence>